<dbReference type="Proteomes" id="UP001219518">
    <property type="component" value="Unassembled WGS sequence"/>
</dbReference>
<keyword evidence="5" id="KW-1185">Reference proteome</keyword>
<reference evidence="4" key="2">
    <citation type="journal article" date="2023" name="BMC Genomics">
        <title>Pest status, molecular evolution, and epigenetic factors derived from the genome assembly of Frankliniella fusca, a thysanopteran phytovirus vector.</title>
        <authorList>
            <person name="Catto M.A."/>
            <person name="Labadie P.E."/>
            <person name="Jacobson A.L."/>
            <person name="Kennedy G.G."/>
            <person name="Srinivasan R."/>
            <person name="Hunt B.G."/>
        </authorList>
    </citation>
    <scope>NUCLEOTIDE SEQUENCE</scope>
    <source>
        <strain evidence="4">PL_HMW_Pooled</strain>
    </source>
</reference>
<dbReference type="InterPro" id="IPR002656">
    <property type="entry name" value="Acyl_transf_3_dom"/>
</dbReference>
<dbReference type="InterPro" id="IPR052728">
    <property type="entry name" value="O2_lipid_transport_reg"/>
</dbReference>
<feature type="domain" description="Nose resistant-to-fluoxetine protein N-terminal" evidence="3">
    <location>
        <begin position="56"/>
        <end position="224"/>
    </location>
</feature>
<feature type="transmembrane region" description="Helical" evidence="1">
    <location>
        <begin position="694"/>
        <end position="715"/>
    </location>
</feature>
<dbReference type="Pfam" id="PF01757">
    <property type="entry name" value="Acyl_transf_3"/>
    <property type="match status" value="1"/>
</dbReference>
<feature type="chain" id="PRO_5042291399" evidence="2">
    <location>
        <begin position="22"/>
        <end position="761"/>
    </location>
</feature>
<feature type="transmembrane region" description="Helical" evidence="1">
    <location>
        <begin position="640"/>
        <end position="659"/>
    </location>
</feature>
<feature type="transmembrane region" description="Helical" evidence="1">
    <location>
        <begin position="460"/>
        <end position="478"/>
    </location>
</feature>
<name>A0AAE1HZA6_9NEOP</name>
<accession>A0AAE1HZA6</accession>
<dbReference type="AlphaFoldDB" id="A0AAE1HZA6"/>
<evidence type="ECO:0000256" key="2">
    <source>
        <dbReference type="SAM" id="SignalP"/>
    </source>
</evidence>
<feature type="transmembrane region" description="Helical" evidence="1">
    <location>
        <begin position="394"/>
        <end position="412"/>
    </location>
</feature>
<reference evidence="4" key="1">
    <citation type="submission" date="2021-07" db="EMBL/GenBank/DDBJ databases">
        <authorList>
            <person name="Catto M.A."/>
            <person name="Jacobson A."/>
            <person name="Kennedy G."/>
            <person name="Labadie P."/>
            <person name="Hunt B.G."/>
            <person name="Srinivasan R."/>
        </authorList>
    </citation>
    <scope>NUCLEOTIDE SEQUENCE</scope>
    <source>
        <strain evidence="4">PL_HMW_Pooled</strain>
        <tissue evidence="4">Head</tissue>
    </source>
</reference>
<dbReference type="SMART" id="SM00703">
    <property type="entry name" value="NRF"/>
    <property type="match status" value="1"/>
</dbReference>
<keyword evidence="1" id="KW-1133">Transmembrane helix</keyword>
<feature type="transmembrane region" description="Helical" evidence="1">
    <location>
        <begin position="529"/>
        <end position="549"/>
    </location>
</feature>
<proteinExistence type="predicted"/>
<feature type="transmembrane region" description="Helical" evidence="1">
    <location>
        <begin position="599"/>
        <end position="619"/>
    </location>
</feature>
<dbReference type="PANTHER" id="PTHR11161">
    <property type="entry name" value="O-ACYLTRANSFERASE"/>
    <property type="match status" value="1"/>
</dbReference>
<sequence length="761" mass="84406">MEMWQASHLLLLALTICSGSAEAPSRTFHLQRLVRPAVQSSLFYQLSGTLASVNASCQCRKEAHLIIGAALRGHLWALKWIDSNARVPPGLLSGNVNQFGDFDECLAVRVHSMQDDDETVYRAFPESNCQIGPTKPSYCLASVALNLVEDVHPTARQVSNLLHSFTPFKSNFSDPGHRVPHFSSAYLGICAPSSCTTAELEAALQKLLDAHLQEGSASEASANFQVSVSPNMCRRQDPQEHPDSAGASVARLALWWTVAAVLLATFLDVVCLEGEGPPRLLKFVRCLSVQQNWRRLIDTRPQEGALAVLDGVRGVNALGLLVAHKSVALLYQPYVNRTAAVAVLGRPWSIIGRVAILYTDCFILLSGALAARALLRRLDRTKAVPLVRRLVDRYVRLTPLLLALVALCTLVLPRLGSGPMWGLVIEPHAALCRQHWWRNALYVHNFYGFENMCLTHTHQLGIDMQLFAVAPLLVYPLWRWPRAGGVLLALLAAWSTALRYHVVLENNLSTIVYFGMPVSQMFKTASMSYILPTHRLTVYAMGLGLGFALHRVPETFRFSRAWAALGWFVALPLGLLPVLGPWKAATPDFQYDANEAAQYAAFAPILWSTFVCWGILACARGAGGQCLSEIPQRHRVKSSRLILFLPLGFLADVLSWRGWVIFTRIAFALYLAQFPVFFYNVGSTRHAQFYTIGTLLNVGEFAFIIIVSVLLSLTFEMPFQYLWKTYAETCQDTKECRTKLAQKLAVKSIKEVSTGTKRKSA</sequence>
<dbReference type="Pfam" id="PF20146">
    <property type="entry name" value="NRF"/>
    <property type="match status" value="1"/>
</dbReference>
<evidence type="ECO:0000256" key="1">
    <source>
        <dbReference type="SAM" id="Phobius"/>
    </source>
</evidence>
<feature type="transmembrane region" description="Helical" evidence="1">
    <location>
        <begin position="561"/>
        <end position="579"/>
    </location>
</feature>
<evidence type="ECO:0000313" key="4">
    <source>
        <dbReference type="EMBL" id="KAK3929981.1"/>
    </source>
</evidence>
<evidence type="ECO:0000259" key="3">
    <source>
        <dbReference type="SMART" id="SM00703"/>
    </source>
</evidence>
<feature type="transmembrane region" description="Helical" evidence="1">
    <location>
        <begin position="485"/>
        <end position="502"/>
    </location>
</feature>
<comment type="caution">
    <text evidence="4">The sequence shown here is derived from an EMBL/GenBank/DDBJ whole genome shotgun (WGS) entry which is preliminary data.</text>
</comment>
<feature type="transmembrane region" description="Helical" evidence="1">
    <location>
        <begin position="665"/>
        <end position="682"/>
    </location>
</feature>
<dbReference type="GO" id="GO:0016747">
    <property type="term" value="F:acyltransferase activity, transferring groups other than amino-acyl groups"/>
    <property type="evidence" value="ECO:0007669"/>
    <property type="project" value="InterPro"/>
</dbReference>
<keyword evidence="1" id="KW-0472">Membrane</keyword>
<keyword evidence="1" id="KW-0812">Transmembrane</keyword>
<gene>
    <name evidence="4" type="ORF">KUF71_020965</name>
</gene>
<dbReference type="PANTHER" id="PTHR11161:SF4">
    <property type="entry name" value="DROP DEAD"/>
    <property type="match status" value="1"/>
</dbReference>
<organism evidence="4 5">
    <name type="scientific">Frankliniella fusca</name>
    <dbReference type="NCBI Taxonomy" id="407009"/>
    <lineage>
        <taxon>Eukaryota</taxon>
        <taxon>Metazoa</taxon>
        <taxon>Ecdysozoa</taxon>
        <taxon>Arthropoda</taxon>
        <taxon>Hexapoda</taxon>
        <taxon>Insecta</taxon>
        <taxon>Pterygota</taxon>
        <taxon>Neoptera</taxon>
        <taxon>Paraneoptera</taxon>
        <taxon>Thysanoptera</taxon>
        <taxon>Terebrantia</taxon>
        <taxon>Thripoidea</taxon>
        <taxon>Thripidae</taxon>
        <taxon>Frankliniella</taxon>
    </lineage>
</organism>
<evidence type="ECO:0000313" key="5">
    <source>
        <dbReference type="Proteomes" id="UP001219518"/>
    </source>
</evidence>
<feature type="signal peptide" evidence="2">
    <location>
        <begin position="1"/>
        <end position="21"/>
    </location>
</feature>
<keyword evidence="2" id="KW-0732">Signal</keyword>
<dbReference type="EMBL" id="JAHWGI010001407">
    <property type="protein sequence ID" value="KAK3929981.1"/>
    <property type="molecule type" value="Genomic_DNA"/>
</dbReference>
<feature type="transmembrane region" description="Helical" evidence="1">
    <location>
        <begin position="355"/>
        <end position="374"/>
    </location>
</feature>
<dbReference type="InterPro" id="IPR006621">
    <property type="entry name" value="Nose-resist-to-fluoxetine_N"/>
</dbReference>
<protein>
    <submittedName>
        <fullName evidence="4">Nose resistant to fluoxetine protein 6</fullName>
    </submittedName>
</protein>